<comment type="caution">
    <text evidence="3">The sequence shown here is derived from an EMBL/GenBank/DDBJ whole genome shotgun (WGS) entry which is preliminary data.</text>
</comment>
<evidence type="ECO:0000313" key="3">
    <source>
        <dbReference type="EMBL" id="CAE8667506.1"/>
    </source>
</evidence>
<dbReference type="GO" id="GO:0005391">
    <property type="term" value="F:P-type sodium:potassium-exchanging transporter activity"/>
    <property type="evidence" value="ECO:0007669"/>
    <property type="project" value="TreeGrafter"/>
</dbReference>
<dbReference type="Gene3D" id="3.40.50.1000">
    <property type="entry name" value="HAD superfamily/HAD-like"/>
    <property type="match status" value="1"/>
</dbReference>
<accession>A0A813J9H2</accession>
<protein>
    <submittedName>
        <fullName evidence="3">Uncharacterized protein</fullName>
    </submittedName>
</protein>
<dbReference type="GO" id="GO:0030007">
    <property type="term" value="P:intracellular potassium ion homeostasis"/>
    <property type="evidence" value="ECO:0007669"/>
    <property type="project" value="TreeGrafter"/>
</dbReference>
<dbReference type="InterPro" id="IPR036412">
    <property type="entry name" value="HAD-like_sf"/>
</dbReference>
<dbReference type="PANTHER" id="PTHR43294:SF21">
    <property type="entry name" value="CATION TRANSPORTING ATPASE"/>
    <property type="match status" value="1"/>
</dbReference>
<dbReference type="SUPFAM" id="SSF56784">
    <property type="entry name" value="HAD-like"/>
    <property type="match status" value="1"/>
</dbReference>
<dbReference type="GO" id="GO:1990573">
    <property type="term" value="P:potassium ion import across plasma membrane"/>
    <property type="evidence" value="ECO:0007669"/>
    <property type="project" value="TreeGrafter"/>
</dbReference>
<organism evidence="3 4">
    <name type="scientific">Polarella glacialis</name>
    <name type="common">Dinoflagellate</name>
    <dbReference type="NCBI Taxonomy" id="89957"/>
    <lineage>
        <taxon>Eukaryota</taxon>
        <taxon>Sar</taxon>
        <taxon>Alveolata</taxon>
        <taxon>Dinophyceae</taxon>
        <taxon>Suessiales</taxon>
        <taxon>Suessiaceae</taxon>
        <taxon>Polarella</taxon>
    </lineage>
</organism>
<dbReference type="GO" id="GO:0005886">
    <property type="term" value="C:plasma membrane"/>
    <property type="evidence" value="ECO:0007669"/>
    <property type="project" value="UniProtKB-SubCell"/>
</dbReference>
<reference evidence="3" key="1">
    <citation type="submission" date="2021-02" db="EMBL/GenBank/DDBJ databases">
        <authorList>
            <person name="Dougan E. K."/>
            <person name="Rhodes N."/>
            <person name="Thang M."/>
            <person name="Chan C."/>
        </authorList>
    </citation>
    <scope>NUCLEOTIDE SEQUENCE</scope>
</reference>
<name>A0A813J9H2_POLGL</name>
<keyword evidence="2" id="KW-1003">Cell membrane</keyword>
<evidence type="ECO:0000256" key="2">
    <source>
        <dbReference type="ARBA" id="ARBA00022475"/>
    </source>
</evidence>
<dbReference type="GO" id="GO:0036376">
    <property type="term" value="P:sodium ion export across plasma membrane"/>
    <property type="evidence" value="ECO:0007669"/>
    <property type="project" value="TreeGrafter"/>
</dbReference>
<comment type="subcellular location">
    <subcellularLocation>
        <location evidence="1">Cell membrane</location>
        <topology evidence="1">Multi-pass membrane protein</topology>
    </subcellularLocation>
</comment>
<dbReference type="GO" id="GO:0006883">
    <property type="term" value="P:intracellular sodium ion homeostasis"/>
    <property type="evidence" value="ECO:0007669"/>
    <property type="project" value="TreeGrafter"/>
</dbReference>
<dbReference type="AlphaFoldDB" id="A0A813J9H2"/>
<dbReference type="EMBL" id="CAJNNW010021130">
    <property type="protein sequence ID" value="CAE8667506.1"/>
    <property type="molecule type" value="Genomic_DNA"/>
</dbReference>
<dbReference type="InterPro" id="IPR023214">
    <property type="entry name" value="HAD_sf"/>
</dbReference>
<dbReference type="InterPro" id="IPR050510">
    <property type="entry name" value="Cation_transp_ATPase_P-type"/>
</dbReference>
<sequence length="200" mass="21929">MAQEAQAPWLMEVGGATQGAVKEETKFAEVAKAEPKASAGSQRSYDATEHKMSLRELRLALQTNLDDEEAKARLAGLTSEEAKAIADCRSAGIRTFMVTGDHALTAEAIAHKVGIITLPIRNDVAHERGVPLEEVDPDESDIQAVVITGHELKHLTEPQWQNLLDYKEIVFARTTPQQKLEIVEHLQARGEVVAVTREMG</sequence>
<dbReference type="GO" id="GO:1902600">
    <property type="term" value="P:proton transmembrane transport"/>
    <property type="evidence" value="ECO:0007669"/>
    <property type="project" value="TreeGrafter"/>
</dbReference>
<evidence type="ECO:0000313" key="4">
    <source>
        <dbReference type="Proteomes" id="UP000626109"/>
    </source>
</evidence>
<keyword evidence="2" id="KW-0472">Membrane</keyword>
<evidence type="ECO:0000256" key="1">
    <source>
        <dbReference type="ARBA" id="ARBA00004651"/>
    </source>
</evidence>
<dbReference type="Proteomes" id="UP000626109">
    <property type="component" value="Unassembled WGS sequence"/>
</dbReference>
<dbReference type="PANTHER" id="PTHR43294">
    <property type="entry name" value="SODIUM/POTASSIUM-TRANSPORTING ATPASE SUBUNIT ALPHA"/>
    <property type="match status" value="1"/>
</dbReference>
<gene>
    <name evidence="3" type="ORF">PGLA2088_LOCUS16604</name>
</gene>
<proteinExistence type="predicted"/>